<evidence type="ECO:0000256" key="1">
    <source>
        <dbReference type="ARBA" id="ARBA00022723"/>
    </source>
</evidence>
<dbReference type="PATRIC" id="fig|1184267.3.peg.876"/>
<dbReference type="Proteomes" id="UP000012040">
    <property type="component" value="Chromosome"/>
</dbReference>
<dbReference type="RefSeq" id="WP_015469573.1">
    <property type="nucleotide sequence ID" value="NC_020813.1"/>
</dbReference>
<dbReference type="OrthoDB" id="9805559at2"/>
<dbReference type="InterPro" id="IPR050197">
    <property type="entry name" value="Aldolase_class_II_sugar_metab"/>
</dbReference>
<dbReference type="SUPFAM" id="SSF53639">
    <property type="entry name" value="AraD/HMP-PK domain-like"/>
    <property type="match status" value="1"/>
</dbReference>
<dbReference type="Gene3D" id="3.40.225.10">
    <property type="entry name" value="Class II aldolase/adducin N-terminal domain"/>
    <property type="match status" value="1"/>
</dbReference>
<dbReference type="KEGG" id="bex:A11Q_865"/>
<evidence type="ECO:0000256" key="2">
    <source>
        <dbReference type="ARBA" id="ARBA00023239"/>
    </source>
</evidence>
<dbReference type="STRING" id="1184267.A11Q_865"/>
<dbReference type="GO" id="GO:0005829">
    <property type="term" value="C:cytosol"/>
    <property type="evidence" value="ECO:0007669"/>
    <property type="project" value="TreeGrafter"/>
</dbReference>
<dbReference type="GO" id="GO:0046872">
    <property type="term" value="F:metal ion binding"/>
    <property type="evidence" value="ECO:0007669"/>
    <property type="project" value="UniProtKB-KW"/>
</dbReference>
<dbReference type="AlphaFoldDB" id="M4V7A6"/>
<protein>
    <recommendedName>
        <fullName evidence="3">Class II aldolase/adducin N-terminal domain-containing protein</fullName>
    </recommendedName>
</protein>
<gene>
    <name evidence="4" type="ORF">A11Q_865</name>
</gene>
<keyword evidence="5" id="KW-1185">Reference proteome</keyword>
<sequence>MTSQKADQIAGEIVDICERLHRRNMLAAADGNISFRISDNEILITPSGIAKGFMKPEQMAVISLDGKVLKGNPSSERLMHLEIFKSSEKAKAIIHAHPPTAIAWSIAQPHLDKLPSDCLSEVILATGDIPFVPYARPGTLQMGEVLKPFLPQHRAMILRNHGAVAWGESLDEAYRGMERIEHSAQILATAKQLGGLHPLPAEEIAYLYELRKKIGEVLL</sequence>
<keyword evidence="2" id="KW-0456">Lyase</keyword>
<evidence type="ECO:0000259" key="3">
    <source>
        <dbReference type="SMART" id="SM01007"/>
    </source>
</evidence>
<dbReference type="PANTHER" id="PTHR22789">
    <property type="entry name" value="FUCULOSE PHOSPHATE ALDOLASE"/>
    <property type="match status" value="1"/>
</dbReference>
<proteinExistence type="predicted"/>
<dbReference type="GO" id="GO:0016832">
    <property type="term" value="F:aldehyde-lyase activity"/>
    <property type="evidence" value="ECO:0007669"/>
    <property type="project" value="TreeGrafter"/>
</dbReference>
<dbReference type="SMART" id="SM01007">
    <property type="entry name" value="Aldolase_II"/>
    <property type="match status" value="1"/>
</dbReference>
<keyword evidence="1" id="KW-0479">Metal-binding</keyword>
<dbReference type="Pfam" id="PF00596">
    <property type="entry name" value="Aldolase_II"/>
    <property type="match status" value="1"/>
</dbReference>
<name>M4V7A6_9BACT</name>
<dbReference type="PANTHER" id="PTHR22789:SF0">
    <property type="entry name" value="3-OXO-TETRONATE 4-PHOSPHATE DECARBOXYLASE-RELATED"/>
    <property type="match status" value="1"/>
</dbReference>
<dbReference type="InterPro" id="IPR036409">
    <property type="entry name" value="Aldolase_II/adducin_N_sf"/>
</dbReference>
<feature type="domain" description="Class II aldolase/adducin N-terminal" evidence="3">
    <location>
        <begin position="11"/>
        <end position="188"/>
    </location>
</feature>
<organism evidence="4 5">
    <name type="scientific">Pseudobdellovibrio exovorus JSS</name>
    <dbReference type="NCBI Taxonomy" id="1184267"/>
    <lineage>
        <taxon>Bacteria</taxon>
        <taxon>Pseudomonadati</taxon>
        <taxon>Bdellovibrionota</taxon>
        <taxon>Bdellovibrionia</taxon>
        <taxon>Bdellovibrionales</taxon>
        <taxon>Pseudobdellovibrionaceae</taxon>
        <taxon>Pseudobdellovibrio</taxon>
    </lineage>
</organism>
<reference evidence="4 5" key="1">
    <citation type="journal article" date="2013" name="ISME J.">
        <title>By their genes ye shall know them: genomic signatures of predatory bacteria.</title>
        <authorList>
            <person name="Pasternak Z."/>
            <person name="Pietrokovski S."/>
            <person name="Rotem O."/>
            <person name="Gophna U."/>
            <person name="Lurie-Weinberger M.N."/>
            <person name="Jurkevitch E."/>
        </authorList>
    </citation>
    <scope>NUCLEOTIDE SEQUENCE [LARGE SCALE GENOMIC DNA]</scope>
    <source>
        <strain evidence="4 5">JSS</strain>
    </source>
</reference>
<dbReference type="HOGENOM" id="CLU_006033_3_1_7"/>
<dbReference type="eggNOG" id="COG0235">
    <property type="taxonomic scope" value="Bacteria"/>
</dbReference>
<dbReference type="EMBL" id="CP003537">
    <property type="protein sequence ID" value="AGH95083.1"/>
    <property type="molecule type" value="Genomic_DNA"/>
</dbReference>
<evidence type="ECO:0000313" key="5">
    <source>
        <dbReference type="Proteomes" id="UP000012040"/>
    </source>
</evidence>
<accession>M4V7A6</accession>
<dbReference type="InterPro" id="IPR001303">
    <property type="entry name" value="Aldolase_II/adducin_N"/>
</dbReference>
<dbReference type="GO" id="GO:0019323">
    <property type="term" value="P:pentose catabolic process"/>
    <property type="evidence" value="ECO:0007669"/>
    <property type="project" value="TreeGrafter"/>
</dbReference>
<evidence type="ECO:0000313" key="4">
    <source>
        <dbReference type="EMBL" id="AGH95083.1"/>
    </source>
</evidence>